<proteinExistence type="predicted"/>
<dbReference type="InterPro" id="IPR025560">
    <property type="entry name" value="Imm22"/>
</dbReference>
<evidence type="ECO:0008006" key="3">
    <source>
        <dbReference type="Google" id="ProtNLM"/>
    </source>
</evidence>
<dbReference type="EMBL" id="OLKH01000050">
    <property type="protein sequence ID" value="SPE76249.1"/>
    <property type="molecule type" value="Genomic_DNA"/>
</dbReference>
<gene>
    <name evidence="1" type="ORF">FLACOL_00227</name>
</gene>
<dbReference type="AlphaFoldDB" id="A0A2N9P7D7"/>
<protein>
    <recommendedName>
        <fullName evidence="3">Immunity protein 22</fullName>
    </recommendedName>
</protein>
<organism evidence="1 2">
    <name type="scientific">Flavobacterium columnare</name>
    <dbReference type="NCBI Taxonomy" id="996"/>
    <lineage>
        <taxon>Bacteria</taxon>
        <taxon>Pseudomonadati</taxon>
        <taxon>Bacteroidota</taxon>
        <taxon>Flavobacteriia</taxon>
        <taxon>Flavobacteriales</taxon>
        <taxon>Flavobacteriaceae</taxon>
        <taxon>Flavobacterium</taxon>
    </lineage>
</organism>
<evidence type="ECO:0000313" key="1">
    <source>
        <dbReference type="EMBL" id="SPE76249.1"/>
    </source>
</evidence>
<name>A0A2N9P7D7_9FLAO</name>
<evidence type="ECO:0000313" key="2">
    <source>
        <dbReference type="Proteomes" id="UP000238180"/>
    </source>
</evidence>
<sequence length="125" mass="14805">MDYLDKIFLWLGNSTKTEQEFNNYFKLDYSDNENKKICGFCLDIGKKWYDEDFIGYLKFPDNTDILEILEDVPINPSEKETVIKKCNELGLNTANAVYWYSGEIETPKFDKDYNDLKYIGEFMLD</sequence>
<reference evidence="1 2" key="1">
    <citation type="submission" date="2018-02" db="EMBL/GenBank/DDBJ databases">
        <authorList>
            <person name="Cohen D.B."/>
            <person name="Kent A.D."/>
        </authorList>
    </citation>
    <scope>NUCLEOTIDE SEQUENCE [LARGE SCALE GENOMIC DNA]</scope>
    <source>
        <strain evidence="1">CIP109753</strain>
    </source>
</reference>
<dbReference type="RefSeq" id="WP_105195288.1">
    <property type="nucleotide sequence ID" value="NZ_OLKH01000050.1"/>
</dbReference>
<accession>A0A2N9P7D7</accession>
<dbReference type="Pfam" id="PF14112">
    <property type="entry name" value="DUF4284"/>
    <property type="match status" value="1"/>
</dbReference>
<dbReference type="Proteomes" id="UP000238180">
    <property type="component" value="Unassembled WGS sequence"/>
</dbReference>